<comment type="caution">
    <text evidence="3">The sequence shown here is derived from an EMBL/GenBank/DDBJ whole genome shotgun (WGS) entry which is preliminary data.</text>
</comment>
<evidence type="ECO:0000256" key="1">
    <source>
        <dbReference type="ARBA" id="ARBA00008710"/>
    </source>
</evidence>
<dbReference type="NCBIfam" id="TIGR00026">
    <property type="entry name" value="hi_GC_TIGR00026"/>
    <property type="match status" value="1"/>
</dbReference>
<proteinExistence type="inferred from homology"/>
<evidence type="ECO:0000256" key="2">
    <source>
        <dbReference type="ARBA" id="ARBA00049106"/>
    </source>
</evidence>
<name>A0ABN2G3R7_9MICO</name>
<keyword evidence="4" id="KW-1185">Reference proteome</keyword>
<reference evidence="3 4" key="1">
    <citation type="journal article" date="2019" name="Int. J. Syst. Evol. Microbiol.">
        <title>The Global Catalogue of Microorganisms (GCM) 10K type strain sequencing project: providing services to taxonomists for standard genome sequencing and annotation.</title>
        <authorList>
            <consortium name="The Broad Institute Genomics Platform"/>
            <consortium name="The Broad Institute Genome Sequencing Center for Infectious Disease"/>
            <person name="Wu L."/>
            <person name="Ma J."/>
        </authorList>
    </citation>
    <scope>NUCLEOTIDE SEQUENCE [LARGE SCALE GENOMIC DNA]</scope>
    <source>
        <strain evidence="3 4">JCM 15575</strain>
    </source>
</reference>
<accession>A0ABN2G3R7</accession>
<evidence type="ECO:0000313" key="3">
    <source>
        <dbReference type="EMBL" id="GAA1664850.1"/>
    </source>
</evidence>
<gene>
    <name evidence="3" type="ORF">GCM10009807_06290</name>
</gene>
<dbReference type="InterPro" id="IPR004378">
    <property type="entry name" value="F420H2_quin_Rdtase"/>
</dbReference>
<sequence length="146" mass="16127">MAAHTVVDFGHRMLNRLHRGILAVTGGRLGWRIGPMPVVELHTVGRTSGARRSVMLTAPVHDGDTYVLVASKGGDDRHPAWYLNLLAHPDVELTIGGTTVPMRARTASAAERAELWPRITRAYRGYAGYQRKTDRLIPVVICEPRP</sequence>
<comment type="similarity">
    <text evidence="1">Belongs to the F420H(2)-dependent quinone reductase family.</text>
</comment>
<dbReference type="RefSeq" id="WP_344051518.1">
    <property type="nucleotide sequence ID" value="NZ_BAAAPK010000001.1"/>
</dbReference>
<dbReference type="EMBL" id="BAAAPK010000001">
    <property type="protein sequence ID" value="GAA1664850.1"/>
    <property type="molecule type" value="Genomic_DNA"/>
</dbReference>
<protein>
    <submittedName>
        <fullName evidence="3">Nitroreductase/quinone reductase family protein</fullName>
    </submittedName>
</protein>
<dbReference type="Pfam" id="PF04075">
    <property type="entry name" value="F420H2_quin_red"/>
    <property type="match status" value="1"/>
</dbReference>
<dbReference type="InterPro" id="IPR012349">
    <property type="entry name" value="Split_barrel_FMN-bd"/>
</dbReference>
<dbReference type="Gene3D" id="2.30.110.10">
    <property type="entry name" value="Electron Transport, Fmn-binding Protein, Chain A"/>
    <property type="match status" value="1"/>
</dbReference>
<comment type="catalytic activity">
    <reaction evidence="2">
        <text>oxidized coenzyme F420-(gamma-L-Glu)(n) + a quinol + H(+) = reduced coenzyme F420-(gamma-L-Glu)(n) + a quinone</text>
        <dbReference type="Rhea" id="RHEA:39663"/>
        <dbReference type="Rhea" id="RHEA-COMP:12939"/>
        <dbReference type="Rhea" id="RHEA-COMP:14378"/>
        <dbReference type="ChEBI" id="CHEBI:15378"/>
        <dbReference type="ChEBI" id="CHEBI:24646"/>
        <dbReference type="ChEBI" id="CHEBI:132124"/>
        <dbReference type="ChEBI" id="CHEBI:133980"/>
        <dbReference type="ChEBI" id="CHEBI:139511"/>
    </reaction>
</comment>
<evidence type="ECO:0000313" key="4">
    <source>
        <dbReference type="Proteomes" id="UP001500596"/>
    </source>
</evidence>
<dbReference type="PANTHER" id="PTHR39428">
    <property type="entry name" value="F420H(2)-DEPENDENT QUINONE REDUCTASE RV1261C"/>
    <property type="match status" value="1"/>
</dbReference>
<dbReference type="Proteomes" id="UP001500596">
    <property type="component" value="Unassembled WGS sequence"/>
</dbReference>
<organism evidence="3 4">
    <name type="scientific">Microbacterium lacus</name>
    <dbReference type="NCBI Taxonomy" id="415217"/>
    <lineage>
        <taxon>Bacteria</taxon>
        <taxon>Bacillati</taxon>
        <taxon>Actinomycetota</taxon>
        <taxon>Actinomycetes</taxon>
        <taxon>Micrococcales</taxon>
        <taxon>Microbacteriaceae</taxon>
        <taxon>Microbacterium</taxon>
    </lineage>
</organism>
<dbReference type="PANTHER" id="PTHR39428:SF1">
    <property type="entry name" value="F420H(2)-DEPENDENT QUINONE REDUCTASE RV1261C"/>
    <property type="match status" value="1"/>
</dbReference>